<evidence type="ECO:0000256" key="2">
    <source>
        <dbReference type="ARBA" id="ARBA00022448"/>
    </source>
</evidence>
<dbReference type="EMBL" id="JACRSY010000034">
    <property type="protein sequence ID" value="MBC8581013.1"/>
    <property type="molecule type" value="Genomic_DNA"/>
</dbReference>
<feature type="transmembrane region" description="Helical" evidence="7">
    <location>
        <begin position="84"/>
        <end position="101"/>
    </location>
</feature>
<evidence type="ECO:0000256" key="7">
    <source>
        <dbReference type="SAM" id="Phobius"/>
    </source>
</evidence>
<dbReference type="PANTHER" id="PTHR42770">
    <property type="entry name" value="AMINO ACID TRANSPORTER-RELATED"/>
    <property type="match status" value="1"/>
</dbReference>
<feature type="transmembrane region" description="Helical" evidence="7">
    <location>
        <begin position="248"/>
        <end position="272"/>
    </location>
</feature>
<feature type="transmembrane region" description="Helical" evidence="7">
    <location>
        <begin position="133"/>
        <end position="151"/>
    </location>
</feature>
<evidence type="ECO:0000256" key="3">
    <source>
        <dbReference type="ARBA" id="ARBA00022475"/>
    </source>
</evidence>
<accession>A0A926EMY7</accession>
<keyword evidence="4 7" id="KW-0812">Transmembrane</keyword>
<feature type="transmembrane region" description="Helical" evidence="7">
    <location>
        <begin position="317"/>
        <end position="339"/>
    </location>
</feature>
<evidence type="ECO:0000313" key="8">
    <source>
        <dbReference type="EMBL" id="MBC8581013.1"/>
    </source>
</evidence>
<feature type="transmembrane region" description="Helical" evidence="7">
    <location>
        <begin position="163"/>
        <end position="185"/>
    </location>
</feature>
<feature type="transmembrane region" description="Helical" evidence="7">
    <location>
        <begin position="40"/>
        <end position="63"/>
    </location>
</feature>
<feature type="transmembrane region" description="Helical" evidence="7">
    <location>
        <begin position="398"/>
        <end position="417"/>
    </location>
</feature>
<dbReference type="GO" id="GO:0022857">
    <property type="term" value="F:transmembrane transporter activity"/>
    <property type="evidence" value="ECO:0007669"/>
    <property type="project" value="InterPro"/>
</dbReference>
<evidence type="ECO:0000256" key="6">
    <source>
        <dbReference type="ARBA" id="ARBA00023136"/>
    </source>
</evidence>
<dbReference type="InterPro" id="IPR050367">
    <property type="entry name" value="APC_superfamily"/>
</dbReference>
<evidence type="ECO:0000313" key="9">
    <source>
        <dbReference type="Proteomes" id="UP000655830"/>
    </source>
</evidence>
<dbReference type="RefSeq" id="WP_249333707.1">
    <property type="nucleotide sequence ID" value="NZ_JACRSY010000034.1"/>
</dbReference>
<feature type="transmembrane region" description="Helical" evidence="7">
    <location>
        <begin position="367"/>
        <end position="386"/>
    </location>
</feature>
<comment type="subcellular location">
    <subcellularLocation>
        <location evidence="1">Cell membrane</location>
        <topology evidence="1">Multi-pass membrane protein</topology>
    </subcellularLocation>
</comment>
<dbReference type="Pfam" id="PF13520">
    <property type="entry name" value="AA_permease_2"/>
    <property type="match status" value="1"/>
</dbReference>
<gene>
    <name evidence="8" type="primary">yjeM</name>
    <name evidence="8" type="ORF">H8718_15970</name>
</gene>
<feature type="transmembrane region" description="Helical" evidence="7">
    <location>
        <begin position="438"/>
        <end position="459"/>
    </location>
</feature>
<feature type="transmembrane region" description="Helical" evidence="7">
    <location>
        <begin position="471"/>
        <end position="489"/>
    </location>
</feature>
<comment type="caution">
    <text evidence="8">The sequence shown here is derived from an EMBL/GenBank/DDBJ whole genome shotgun (WGS) entry which is preliminary data.</text>
</comment>
<dbReference type="PANTHER" id="PTHR42770:SF15">
    <property type="entry name" value="GLUTAMATE_GAMMA-AMINOBUTYRATE ANTIPORTER-RELATED"/>
    <property type="match status" value="1"/>
</dbReference>
<dbReference type="NCBIfam" id="NF011775">
    <property type="entry name" value="PRK15238.1"/>
    <property type="match status" value="1"/>
</dbReference>
<dbReference type="GO" id="GO:0005886">
    <property type="term" value="C:plasma membrane"/>
    <property type="evidence" value="ECO:0007669"/>
    <property type="project" value="UniProtKB-SubCell"/>
</dbReference>
<dbReference type="Gene3D" id="1.20.1740.10">
    <property type="entry name" value="Amino acid/polyamine transporter I"/>
    <property type="match status" value="1"/>
</dbReference>
<dbReference type="AlphaFoldDB" id="A0A926EMY7"/>
<keyword evidence="2" id="KW-0813">Transport</keyword>
<protein>
    <submittedName>
        <fullName evidence="8">Glutamate/gamma-aminobutyrate family transporter YjeM</fullName>
    </submittedName>
</protein>
<proteinExistence type="predicted"/>
<keyword evidence="3" id="KW-1003">Cell membrane</keyword>
<organism evidence="8 9">
    <name type="scientific">Zhenhengia yiwuensis</name>
    <dbReference type="NCBI Taxonomy" id="2763666"/>
    <lineage>
        <taxon>Bacteria</taxon>
        <taxon>Bacillati</taxon>
        <taxon>Bacillota</taxon>
        <taxon>Clostridia</taxon>
        <taxon>Lachnospirales</taxon>
        <taxon>Lachnospiraceae</taxon>
        <taxon>Zhenhengia</taxon>
    </lineage>
</organism>
<feature type="transmembrane region" description="Helical" evidence="7">
    <location>
        <begin position="218"/>
        <end position="236"/>
    </location>
</feature>
<keyword evidence="6 7" id="KW-0472">Membrane</keyword>
<keyword evidence="5 7" id="KW-1133">Transmembrane helix</keyword>
<evidence type="ECO:0000256" key="5">
    <source>
        <dbReference type="ARBA" id="ARBA00022989"/>
    </source>
</evidence>
<keyword evidence="9" id="KW-1185">Reference proteome</keyword>
<reference evidence="8" key="1">
    <citation type="submission" date="2020-08" db="EMBL/GenBank/DDBJ databases">
        <title>Genome public.</title>
        <authorList>
            <person name="Liu C."/>
            <person name="Sun Q."/>
        </authorList>
    </citation>
    <scope>NUCLEOTIDE SEQUENCE</scope>
    <source>
        <strain evidence="8">NSJ-12</strain>
    </source>
</reference>
<dbReference type="PIRSF" id="PIRSF006060">
    <property type="entry name" value="AA_transporter"/>
    <property type="match status" value="1"/>
</dbReference>
<dbReference type="Proteomes" id="UP000655830">
    <property type="component" value="Unassembled WGS sequence"/>
</dbReference>
<name>A0A926EMY7_9FIRM</name>
<evidence type="ECO:0000256" key="4">
    <source>
        <dbReference type="ARBA" id="ARBA00022692"/>
    </source>
</evidence>
<sequence>MSTDSKKQLTLFSLVLMIFTSVYGFANMPRAFFLMGYAAIPWYLIGALFFFLPYAFMMAEYGAAYKQEKGGIYSWMERSVGPKYAFIGTFMWYASYLVWQVNVSSTIWVPLSNAIFGADLTHNLTYFGLKPTMWLGILAVLWIILVTFISTQGLDKIKQVTSVGGLAVMLLNVVLLLGGFIVLILNGGQFAQPILNGLHDFAVSPNPAYQSGLSTVSFLTYAIFAYGGIEAVGGLVDQTKNAEKTFPLGVTISAIVISIGYALGIFMMGTFINWQEILSLPGVNTANVTYIVMENLGVVLAGSLGANPQAALTIGMWVARLVGLSMFLALTGAFFTLIYSPLKQLIEGTPKALWPKKFSELKNNMPVYAMYVQAVIVIILILIVAFGGDNASAFFNKLVIMTNVAMTIPYMFLSAAFPFFKKKDSIQKPFEIYKSYTLALIASIIVTVVIGFANLFSIIEPGLAKGNWLDTLLSGGGPLLFALIAFLLYKNYESKQTK</sequence>
<dbReference type="InterPro" id="IPR002293">
    <property type="entry name" value="AA/rel_permease1"/>
</dbReference>
<evidence type="ECO:0000256" key="1">
    <source>
        <dbReference type="ARBA" id="ARBA00004651"/>
    </source>
</evidence>